<sequence length="104" mass="11640">MEHLINRPSEPQNSPGSFSSSVGQPSAVSDLGNVSVEWIKGLVSLFVVVVAGWNRGERESDQLGRVQRSARFVADARFGCHDDPGLRGQKRRWILHYPLKIRGW</sequence>
<feature type="region of interest" description="Disordered" evidence="1">
    <location>
        <begin position="1"/>
        <end position="27"/>
    </location>
</feature>
<dbReference type="AlphaFoldDB" id="A0AA40KKE8"/>
<dbReference type="Proteomes" id="UP001177670">
    <property type="component" value="Unassembled WGS sequence"/>
</dbReference>
<name>A0AA40KKE8_9HYME</name>
<dbReference type="EMBL" id="JAHYIQ010000020">
    <property type="protein sequence ID" value="KAK1123700.1"/>
    <property type="molecule type" value="Genomic_DNA"/>
</dbReference>
<evidence type="ECO:0000256" key="1">
    <source>
        <dbReference type="SAM" id="MobiDB-lite"/>
    </source>
</evidence>
<protein>
    <submittedName>
        <fullName evidence="2">Uncharacterized protein</fullName>
    </submittedName>
</protein>
<evidence type="ECO:0000313" key="3">
    <source>
        <dbReference type="Proteomes" id="UP001177670"/>
    </source>
</evidence>
<proteinExistence type="predicted"/>
<comment type="caution">
    <text evidence="2">The sequence shown here is derived from an EMBL/GenBank/DDBJ whole genome shotgun (WGS) entry which is preliminary data.</text>
</comment>
<feature type="compositionally biased region" description="Polar residues" evidence="1">
    <location>
        <begin position="9"/>
        <end position="27"/>
    </location>
</feature>
<accession>A0AA40KKE8</accession>
<evidence type="ECO:0000313" key="2">
    <source>
        <dbReference type="EMBL" id="KAK1123700.1"/>
    </source>
</evidence>
<reference evidence="2" key="1">
    <citation type="submission" date="2021-10" db="EMBL/GenBank/DDBJ databases">
        <title>Melipona bicolor Genome sequencing and assembly.</title>
        <authorList>
            <person name="Araujo N.S."/>
            <person name="Arias M.C."/>
        </authorList>
    </citation>
    <scope>NUCLEOTIDE SEQUENCE</scope>
    <source>
        <strain evidence="2">USP_2M_L1-L4_2017</strain>
        <tissue evidence="2">Whole body</tissue>
    </source>
</reference>
<gene>
    <name evidence="2" type="ORF">K0M31_008398</name>
</gene>
<keyword evidence="3" id="KW-1185">Reference proteome</keyword>
<organism evidence="2 3">
    <name type="scientific">Melipona bicolor</name>
    <dbReference type="NCBI Taxonomy" id="60889"/>
    <lineage>
        <taxon>Eukaryota</taxon>
        <taxon>Metazoa</taxon>
        <taxon>Ecdysozoa</taxon>
        <taxon>Arthropoda</taxon>
        <taxon>Hexapoda</taxon>
        <taxon>Insecta</taxon>
        <taxon>Pterygota</taxon>
        <taxon>Neoptera</taxon>
        <taxon>Endopterygota</taxon>
        <taxon>Hymenoptera</taxon>
        <taxon>Apocrita</taxon>
        <taxon>Aculeata</taxon>
        <taxon>Apoidea</taxon>
        <taxon>Anthophila</taxon>
        <taxon>Apidae</taxon>
        <taxon>Melipona</taxon>
    </lineage>
</organism>